<dbReference type="EMBL" id="BMNC01000028">
    <property type="protein sequence ID" value="GGN28538.1"/>
    <property type="molecule type" value="Genomic_DNA"/>
</dbReference>
<dbReference type="Proteomes" id="UP000597656">
    <property type="component" value="Unassembled WGS sequence"/>
</dbReference>
<evidence type="ECO:0000313" key="1">
    <source>
        <dbReference type="EMBL" id="GGN28538.1"/>
    </source>
</evidence>
<sequence>MIAASTASPFTRCSSRRIFASSGAGLANPEQRKHCSEASAAHSLIAVNDRVPAATAAAASNKIDTKESSTAATLLVCAESRLRPFPIFVICQLLGVPYSGPHVFGHQDISRTSAASVIHAPSRGRRSSSS</sequence>
<evidence type="ECO:0000313" key="2">
    <source>
        <dbReference type="Proteomes" id="UP000597656"/>
    </source>
</evidence>
<reference evidence="2" key="1">
    <citation type="journal article" date="2019" name="Int. J. Syst. Evol. Microbiol.">
        <title>The Global Catalogue of Microorganisms (GCM) 10K type strain sequencing project: providing services to taxonomists for standard genome sequencing and annotation.</title>
        <authorList>
            <consortium name="The Broad Institute Genomics Platform"/>
            <consortium name="The Broad Institute Genome Sequencing Center for Infectious Disease"/>
            <person name="Wu L."/>
            <person name="Ma J."/>
        </authorList>
    </citation>
    <scope>NUCLEOTIDE SEQUENCE [LARGE SCALE GENOMIC DNA]</scope>
    <source>
        <strain evidence="2">CGMCC 4.7319</strain>
    </source>
</reference>
<gene>
    <name evidence="1" type="ORF">GCM10011609_84730</name>
</gene>
<name>A0ABQ2IVL3_9PSEU</name>
<accession>A0ABQ2IVL3</accession>
<organism evidence="1 2">
    <name type="scientific">Lentzea pudingi</name>
    <dbReference type="NCBI Taxonomy" id="1789439"/>
    <lineage>
        <taxon>Bacteria</taxon>
        <taxon>Bacillati</taxon>
        <taxon>Actinomycetota</taxon>
        <taxon>Actinomycetes</taxon>
        <taxon>Pseudonocardiales</taxon>
        <taxon>Pseudonocardiaceae</taxon>
        <taxon>Lentzea</taxon>
    </lineage>
</organism>
<protein>
    <submittedName>
        <fullName evidence="1">Uncharacterized protein</fullName>
    </submittedName>
</protein>
<proteinExistence type="predicted"/>
<comment type="caution">
    <text evidence="1">The sequence shown here is derived from an EMBL/GenBank/DDBJ whole genome shotgun (WGS) entry which is preliminary data.</text>
</comment>
<keyword evidence="2" id="KW-1185">Reference proteome</keyword>